<keyword evidence="15" id="KW-0233">DNA recombination</keyword>
<keyword evidence="5" id="KW-0479">Metal-binding</keyword>
<dbReference type="InterPro" id="IPR036397">
    <property type="entry name" value="RNaseH_sf"/>
</dbReference>
<comment type="function">
    <text evidence="1">The aspartyl protease (PR) mediates the proteolytic cleavages of the Gag and Gag-Pol polyproteins after assembly of the VLP.</text>
</comment>
<keyword evidence="13" id="KW-0548">Nucleotidyltransferase</keyword>
<evidence type="ECO:0000256" key="6">
    <source>
        <dbReference type="ARBA" id="ARBA00022741"/>
    </source>
</evidence>
<evidence type="ECO:0000256" key="16">
    <source>
        <dbReference type="PROSITE-ProRule" id="PRU00047"/>
    </source>
</evidence>
<dbReference type="PROSITE" id="PS50158">
    <property type="entry name" value="ZF_CCHC"/>
    <property type="match status" value="1"/>
</dbReference>
<dbReference type="Gene3D" id="4.10.60.10">
    <property type="entry name" value="Zinc finger, CCHC-type"/>
    <property type="match status" value="1"/>
</dbReference>
<dbReference type="PANTHER" id="PTHR42648">
    <property type="entry name" value="TRANSPOSASE, PUTATIVE-RELATED"/>
    <property type="match status" value="1"/>
</dbReference>
<keyword evidence="13" id="KW-0239">DNA-directed DNA polymerase</keyword>
<keyword evidence="16" id="KW-0862">Zinc</keyword>
<evidence type="ECO:0000256" key="13">
    <source>
        <dbReference type="ARBA" id="ARBA00022932"/>
    </source>
</evidence>
<keyword evidence="16" id="KW-0863">Zinc-finger</keyword>
<evidence type="ECO:0000256" key="1">
    <source>
        <dbReference type="ARBA" id="ARBA00002180"/>
    </source>
</evidence>
<accession>A0A0A9WFQ0</accession>
<evidence type="ECO:0000256" key="3">
    <source>
        <dbReference type="ARBA" id="ARBA00022670"/>
    </source>
</evidence>
<evidence type="ECO:0000256" key="12">
    <source>
        <dbReference type="ARBA" id="ARBA00022918"/>
    </source>
</evidence>
<proteinExistence type="predicted"/>
<evidence type="ECO:0000256" key="9">
    <source>
        <dbReference type="ARBA" id="ARBA00022840"/>
    </source>
</evidence>
<dbReference type="InterPro" id="IPR054722">
    <property type="entry name" value="PolX-like_BBD"/>
</dbReference>
<keyword evidence="9" id="KW-0067">ATP-binding</keyword>
<feature type="domain" description="CCHC-type" evidence="17">
    <location>
        <begin position="155"/>
        <end position="168"/>
    </location>
</feature>
<dbReference type="InterPro" id="IPR001584">
    <property type="entry name" value="Integrase_cat-core"/>
</dbReference>
<dbReference type="InterPro" id="IPR012337">
    <property type="entry name" value="RNaseH-like_sf"/>
</dbReference>
<evidence type="ECO:0000256" key="11">
    <source>
        <dbReference type="ARBA" id="ARBA00022908"/>
    </source>
</evidence>
<keyword evidence="4" id="KW-0540">Nuclease</keyword>
<evidence type="ECO:0000259" key="18">
    <source>
        <dbReference type="PROSITE" id="PS50994"/>
    </source>
</evidence>
<organism evidence="19">
    <name type="scientific">Lygus hesperus</name>
    <name type="common">Western plant bug</name>
    <dbReference type="NCBI Taxonomy" id="30085"/>
    <lineage>
        <taxon>Eukaryota</taxon>
        <taxon>Metazoa</taxon>
        <taxon>Ecdysozoa</taxon>
        <taxon>Arthropoda</taxon>
        <taxon>Hexapoda</taxon>
        <taxon>Insecta</taxon>
        <taxon>Pterygota</taxon>
        <taxon>Neoptera</taxon>
        <taxon>Paraneoptera</taxon>
        <taxon>Hemiptera</taxon>
        <taxon>Heteroptera</taxon>
        <taxon>Panheteroptera</taxon>
        <taxon>Cimicomorpha</taxon>
        <taxon>Miridae</taxon>
        <taxon>Mirini</taxon>
        <taxon>Lygus</taxon>
    </lineage>
</organism>
<dbReference type="InterPro" id="IPR036875">
    <property type="entry name" value="Znf_CCHC_sf"/>
</dbReference>
<evidence type="ECO:0000256" key="10">
    <source>
        <dbReference type="ARBA" id="ARBA00022842"/>
    </source>
</evidence>
<reference evidence="19" key="2">
    <citation type="submission" date="2014-07" db="EMBL/GenBank/DDBJ databases">
        <authorList>
            <person name="Hull J."/>
        </authorList>
    </citation>
    <scope>NUCLEOTIDE SEQUENCE</scope>
</reference>
<dbReference type="InterPro" id="IPR025724">
    <property type="entry name" value="GAG-pre-integrase_dom"/>
</dbReference>
<feature type="non-terminal residue" evidence="19">
    <location>
        <position position="563"/>
    </location>
</feature>
<dbReference type="GO" id="GO:0004519">
    <property type="term" value="F:endonuclease activity"/>
    <property type="evidence" value="ECO:0007669"/>
    <property type="project" value="UniProtKB-KW"/>
</dbReference>
<evidence type="ECO:0000256" key="15">
    <source>
        <dbReference type="ARBA" id="ARBA00023172"/>
    </source>
</evidence>
<dbReference type="GO" id="GO:0008233">
    <property type="term" value="F:peptidase activity"/>
    <property type="evidence" value="ECO:0007669"/>
    <property type="project" value="UniProtKB-KW"/>
</dbReference>
<keyword evidence="8" id="KW-0378">Hydrolase</keyword>
<dbReference type="Pfam" id="PF13976">
    <property type="entry name" value="gag_pre-integrs"/>
    <property type="match status" value="1"/>
</dbReference>
<evidence type="ECO:0000256" key="2">
    <source>
        <dbReference type="ARBA" id="ARBA00022612"/>
    </source>
</evidence>
<dbReference type="InterPro" id="IPR039537">
    <property type="entry name" value="Retrotran_Ty1/copia-like"/>
</dbReference>
<sequence length="563" mass="64911">MTCKTAREMWEKLQSIYAQKSEQSLHLVQAELFQYQKDPCDSISDHVSKIEKFAQQLEALGEPISDTILMTKILLTLPSCYNHFFSAWESTPKEERTMKNLTARLLTEEGRLKAQNSRSETGDAALMVQKQWNKKALKSGSSQKKENLVSEDKVCFYCKKPGHVKKDCYHLKRKLREQKSNSGQGHVLVSLLSNMNLDNEKDDSWYLDSGASHHMTFRKEWLVNYVPFSDPVHIVVGNGQKISALGRGDINVLAFGRGWNRHSLGSVLYVPDITQNLFSTNSSKGLKVVITDNSCEIMKNNELIVVGYKTMNMMKMHFKVIVPETQAVKAYSLQLWHERFAHQNIQHVTKLLKENQIAVKNNDNFACEGCIMGKHHREPFKDSLSKTSRVGQLIHCDLCGPMENTSIGGARYFLMLKDDYSHYRVCYFVAQKTEVPKKIENFLTRFKTQFNRNVDTIRTDNGLEFVNKELRDLLENLGIRHQRTVRYTPQQNGKAEREMRTVNDLARSLLYNRKMDLRLWAEAVNYSVYTLNRTGKSEVKGKTPFELWRGKKPSVSHFRVFGT</sequence>
<dbReference type="GO" id="GO:0003887">
    <property type="term" value="F:DNA-directed DNA polymerase activity"/>
    <property type="evidence" value="ECO:0007669"/>
    <property type="project" value="UniProtKB-KW"/>
</dbReference>
<dbReference type="GO" id="GO:0003676">
    <property type="term" value="F:nucleic acid binding"/>
    <property type="evidence" value="ECO:0007669"/>
    <property type="project" value="InterPro"/>
</dbReference>
<dbReference type="GO" id="GO:0015074">
    <property type="term" value="P:DNA integration"/>
    <property type="evidence" value="ECO:0007669"/>
    <property type="project" value="UniProtKB-KW"/>
</dbReference>
<keyword evidence="13" id="KW-0808">Transferase</keyword>
<evidence type="ECO:0000256" key="5">
    <source>
        <dbReference type="ARBA" id="ARBA00022723"/>
    </source>
</evidence>
<keyword evidence="12" id="KW-0695">RNA-directed DNA polymerase</keyword>
<gene>
    <name evidence="19" type="primary">GIP_187</name>
    <name evidence="19" type="ORF">CM83_24675</name>
</gene>
<dbReference type="Pfam" id="PF00665">
    <property type="entry name" value="rve"/>
    <property type="match status" value="1"/>
</dbReference>
<dbReference type="Pfam" id="PF22936">
    <property type="entry name" value="Pol_BBD"/>
    <property type="match status" value="1"/>
</dbReference>
<dbReference type="AlphaFoldDB" id="A0A0A9WFQ0"/>
<dbReference type="PROSITE" id="PS50994">
    <property type="entry name" value="INTEGRASE"/>
    <property type="match status" value="1"/>
</dbReference>
<feature type="domain" description="Integrase catalytic" evidence="18">
    <location>
        <begin position="375"/>
        <end position="552"/>
    </location>
</feature>
<dbReference type="SUPFAM" id="SSF57756">
    <property type="entry name" value="Retrovirus zinc finger-like domains"/>
    <property type="match status" value="1"/>
</dbReference>
<dbReference type="GO" id="GO:0008270">
    <property type="term" value="F:zinc ion binding"/>
    <property type="evidence" value="ECO:0007669"/>
    <property type="project" value="UniProtKB-KW"/>
</dbReference>
<keyword evidence="7" id="KW-0255">Endonuclease</keyword>
<evidence type="ECO:0000259" key="17">
    <source>
        <dbReference type="PROSITE" id="PS50158"/>
    </source>
</evidence>
<keyword evidence="6" id="KW-0547">Nucleotide-binding</keyword>
<dbReference type="GO" id="GO:0003964">
    <property type="term" value="F:RNA-directed DNA polymerase activity"/>
    <property type="evidence" value="ECO:0007669"/>
    <property type="project" value="UniProtKB-KW"/>
</dbReference>
<dbReference type="Pfam" id="PF14223">
    <property type="entry name" value="Retrotran_gag_2"/>
    <property type="match status" value="1"/>
</dbReference>
<evidence type="ECO:0000313" key="19">
    <source>
        <dbReference type="EMBL" id="JAG05348.1"/>
    </source>
</evidence>
<evidence type="ECO:0000256" key="7">
    <source>
        <dbReference type="ARBA" id="ARBA00022759"/>
    </source>
</evidence>
<evidence type="ECO:0000256" key="8">
    <source>
        <dbReference type="ARBA" id="ARBA00022801"/>
    </source>
</evidence>
<keyword evidence="14" id="KW-0917">Virion maturation</keyword>
<dbReference type="Gene3D" id="3.30.420.10">
    <property type="entry name" value="Ribonuclease H-like superfamily/Ribonuclease H"/>
    <property type="match status" value="1"/>
</dbReference>
<keyword evidence="10" id="KW-0460">Magnesium</keyword>
<dbReference type="GO" id="GO:0005524">
    <property type="term" value="F:ATP binding"/>
    <property type="evidence" value="ECO:0007669"/>
    <property type="project" value="UniProtKB-KW"/>
</dbReference>
<keyword evidence="3" id="KW-0645">Protease</keyword>
<keyword evidence="11" id="KW-0229">DNA integration</keyword>
<dbReference type="GO" id="GO:0006508">
    <property type="term" value="P:proteolysis"/>
    <property type="evidence" value="ECO:0007669"/>
    <property type="project" value="UniProtKB-KW"/>
</dbReference>
<dbReference type="SUPFAM" id="SSF53098">
    <property type="entry name" value="Ribonuclease H-like"/>
    <property type="match status" value="1"/>
</dbReference>
<evidence type="ECO:0000256" key="14">
    <source>
        <dbReference type="ARBA" id="ARBA00023113"/>
    </source>
</evidence>
<dbReference type="InterPro" id="IPR001878">
    <property type="entry name" value="Znf_CCHC"/>
</dbReference>
<protein>
    <submittedName>
        <fullName evidence="19">Copia protein</fullName>
    </submittedName>
</protein>
<keyword evidence="2" id="KW-1188">Viral release from host cell</keyword>
<dbReference type="EMBL" id="GBHO01038256">
    <property type="protein sequence ID" value="JAG05348.1"/>
    <property type="molecule type" value="Transcribed_RNA"/>
</dbReference>
<dbReference type="GO" id="GO:0006310">
    <property type="term" value="P:DNA recombination"/>
    <property type="evidence" value="ECO:0007669"/>
    <property type="project" value="UniProtKB-KW"/>
</dbReference>
<reference evidence="19" key="1">
    <citation type="journal article" date="2014" name="PLoS ONE">
        <title>Transcriptome-Based Identification of ABC Transporters in the Western Tarnished Plant Bug Lygus hesperus.</title>
        <authorList>
            <person name="Hull J.J."/>
            <person name="Chaney K."/>
            <person name="Geib S.M."/>
            <person name="Fabrick J.A."/>
            <person name="Brent C.S."/>
            <person name="Walsh D."/>
            <person name="Lavine L.C."/>
        </authorList>
    </citation>
    <scope>NUCLEOTIDE SEQUENCE</scope>
</reference>
<name>A0A0A9WFQ0_LYGHE</name>
<evidence type="ECO:0000256" key="4">
    <source>
        <dbReference type="ARBA" id="ARBA00022722"/>
    </source>
</evidence>
<dbReference type="PANTHER" id="PTHR42648:SF11">
    <property type="entry name" value="TRANSPOSON TY4-P GAG-POL POLYPROTEIN"/>
    <property type="match status" value="1"/>
</dbReference>
<dbReference type="SMART" id="SM00343">
    <property type="entry name" value="ZnF_C2HC"/>
    <property type="match status" value="1"/>
</dbReference>